<dbReference type="Pfam" id="PF07557">
    <property type="entry name" value="Shugoshin_C"/>
    <property type="match status" value="1"/>
</dbReference>
<feature type="compositionally biased region" description="Basic and acidic residues" evidence="10">
    <location>
        <begin position="236"/>
        <end position="246"/>
    </location>
</feature>
<dbReference type="VEuPathDB" id="FungiDB:ATEG_08496"/>
<keyword evidence="7" id="KW-0131">Cell cycle</keyword>
<keyword evidence="3" id="KW-0158">Chromosome</keyword>
<dbReference type="GeneID" id="4323554"/>
<evidence type="ECO:0000313" key="13">
    <source>
        <dbReference type="EMBL" id="EAU30628.1"/>
    </source>
</evidence>
<feature type="compositionally biased region" description="Basic and acidic residues" evidence="10">
    <location>
        <begin position="186"/>
        <end position="206"/>
    </location>
</feature>
<evidence type="ECO:0000256" key="3">
    <source>
        <dbReference type="ARBA" id="ARBA00022454"/>
    </source>
</evidence>
<keyword evidence="4" id="KW-0132">Cell division</keyword>
<dbReference type="GO" id="GO:0051301">
    <property type="term" value="P:cell division"/>
    <property type="evidence" value="ECO:0007669"/>
    <property type="project" value="UniProtKB-KW"/>
</dbReference>
<protein>
    <recommendedName>
        <fullName evidence="15">Shugoshin</fullName>
    </recommendedName>
</protein>
<feature type="compositionally biased region" description="Basic and acidic residues" evidence="10">
    <location>
        <begin position="385"/>
        <end position="403"/>
    </location>
</feature>
<evidence type="ECO:0000256" key="7">
    <source>
        <dbReference type="ARBA" id="ARBA00023306"/>
    </source>
</evidence>
<dbReference type="HOGENOM" id="CLU_013723_2_0_1"/>
<keyword evidence="8" id="KW-0137">Centromere</keyword>
<feature type="domain" description="Shugoshin C-terminal" evidence="11">
    <location>
        <begin position="434"/>
        <end position="457"/>
    </location>
</feature>
<evidence type="ECO:0000256" key="8">
    <source>
        <dbReference type="ARBA" id="ARBA00023328"/>
    </source>
</evidence>
<evidence type="ECO:0000256" key="2">
    <source>
        <dbReference type="ARBA" id="ARBA00010845"/>
    </source>
</evidence>
<dbReference type="GO" id="GO:0005634">
    <property type="term" value="C:nucleus"/>
    <property type="evidence" value="ECO:0007669"/>
    <property type="project" value="InterPro"/>
</dbReference>
<keyword evidence="6 9" id="KW-0175">Coiled coil</keyword>
<feature type="region of interest" description="Disordered" evidence="10">
    <location>
        <begin position="112"/>
        <end position="149"/>
    </location>
</feature>
<dbReference type="AlphaFoldDB" id="Q0CCT8"/>
<name>Q0CCT8_ASPTN</name>
<feature type="compositionally biased region" description="Basic and acidic residues" evidence="10">
    <location>
        <begin position="301"/>
        <end position="319"/>
    </location>
</feature>
<feature type="compositionally biased region" description="Polar residues" evidence="10">
    <location>
        <begin position="569"/>
        <end position="580"/>
    </location>
</feature>
<reference evidence="14" key="1">
    <citation type="submission" date="2005-09" db="EMBL/GenBank/DDBJ databases">
        <title>Annotation of the Aspergillus terreus NIH2624 genome.</title>
        <authorList>
            <person name="Birren B.W."/>
            <person name="Lander E.S."/>
            <person name="Galagan J.E."/>
            <person name="Nusbaum C."/>
            <person name="Devon K."/>
            <person name="Henn M."/>
            <person name="Ma L.-J."/>
            <person name="Jaffe D.B."/>
            <person name="Butler J."/>
            <person name="Alvarez P."/>
            <person name="Gnerre S."/>
            <person name="Grabherr M."/>
            <person name="Kleber M."/>
            <person name="Mauceli E.W."/>
            <person name="Brockman W."/>
            <person name="Rounsley S."/>
            <person name="Young S.K."/>
            <person name="LaButti K."/>
            <person name="Pushparaj V."/>
            <person name="DeCaprio D."/>
            <person name="Crawford M."/>
            <person name="Koehrsen M."/>
            <person name="Engels R."/>
            <person name="Montgomery P."/>
            <person name="Pearson M."/>
            <person name="Howarth C."/>
            <person name="Larson L."/>
            <person name="Luoma S."/>
            <person name="White J."/>
            <person name="Alvarado L."/>
            <person name="Kodira C.D."/>
            <person name="Zeng Q."/>
            <person name="Oleary S."/>
            <person name="Yandava C."/>
            <person name="Denning D.W."/>
            <person name="Nierman W.C."/>
            <person name="Milne T."/>
            <person name="Madden K."/>
        </authorList>
    </citation>
    <scope>NUCLEOTIDE SEQUENCE [LARGE SCALE GENOMIC DNA]</scope>
    <source>
        <strain evidence="14">NIH 2624 / FGSC A1156</strain>
    </source>
</reference>
<comment type="subcellular location">
    <subcellularLocation>
        <location evidence="1">Chromosome</location>
        <location evidence="1">Centromere</location>
    </subcellularLocation>
</comment>
<dbReference type="eggNOG" id="ENOG502SFX7">
    <property type="taxonomic scope" value="Eukaryota"/>
</dbReference>
<feature type="compositionally biased region" description="Basic and acidic residues" evidence="10">
    <location>
        <begin position="364"/>
        <end position="376"/>
    </location>
</feature>
<feature type="compositionally biased region" description="Basic and acidic residues" evidence="10">
    <location>
        <begin position="514"/>
        <end position="526"/>
    </location>
</feature>
<dbReference type="OrthoDB" id="5394106at2759"/>
<feature type="domain" description="Shugoshin N-terminal coiled-coil" evidence="12">
    <location>
        <begin position="17"/>
        <end position="61"/>
    </location>
</feature>
<feature type="compositionally biased region" description="Basic and acidic residues" evidence="10">
    <location>
        <begin position="542"/>
        <end position="565"/>
    </location>
</feature>
<feature type="compositionally biased region" description="Polar residues" evidence="10">
    <location>
        <begin position="112"/>
        <end position="128"/>
    </location>
</feature>
<dbReference type="Pfam" id="PF07558">
    <property type="entry name" value="Shugoshin_N"/>
    <property type="match status" value="1"/>
</dbReference>
<proteinExistence type="inferred from homology"/>
<evidence type="ECO:0000256" key="1">
    <source>
        <dbReference type="ARBA" id="ARBA00004584"/>
    </source>
</evidence>
<evidence type="ECO:0000256" key="6">
    <source>
        <dbReference type="ARBA" id="ARBA00023054"/>
    </source>
</evidence>
<dbReference type="GO" id="GO:0045132">
    <property type="term" value="P:meiotic chromosome segregation"/>
    <property type="evidence" value="ECO:0007669"/>
    <property type="project" value="InterPro"/>
</dbReference>
<sequence>MARLNESAAPGESLESLKRRFVRQNREIARVNSIQSLRIRSLESEVSHLLAENVSLREQVIALGNELERFEAAKLLSDGVYDIKAKLDTKLAELNNIVSNLGALPRNFNKSISQNDGDAAQNVSTQHSPALKPQGPDSNQDIEEDGRLPVILEDKYYPRKTLEANELRDLAKENVSDSFGPGAQYPEEHDTQADLHDDSLDTPLHDDDPELDTHFLPPTLETRKKKRPGPLPIGEELSRPDHDSVTPKKNSSYLLKSGAKRKFSSEEDEEFQPISTADDDFQFSRPNQSPANAEEELSLSAKEESPVKRRTQLKERRENIAPPKRKALEPKSTNTRMVSPGRPRKGISLNRGKKVSTSADSPDDENRQFRSVKSADQRGPQCRSLSEDLNHDDIESAERKDPENVGTVSESQASQDSAQFDMSDTPADQAETSSRPTRRQRAVVSYAEPNLRAKMRRPTSEFIAAVGGDQGRRVSGSQPSRKSREPEPTPGRSESPGIEAPDGSSGPSARKRKTLPEKRDSLPCRDLEDETRDDALPVSISIDRKHPKESDNQFREPRALEESCRKSTKNTLRALSSLNKQSRRHSSNPTAATNISRMGSQQAFDSAAALHEASIQQKADFMSPEAGGDTEPTVSLRRGQRAASRRKSMML</sequence>
<evidence type="ECO:0000256" key="4">
    <source>
        <dbReference type="ARBA" id="ARBA00022618"/>
    </source>
</evidence>
<evidence type="ECO:0000259" key="12">
    <source>
        <dbReference type="Pfam" id="PF07558"/>
    </source>
</evidence>
<dbReference type="InterPro" id="IPR011516">
    <property type="entry name" value="Shugoshin_N"/>
</dbReference>
<evidence type="ECO:0000313" key="14">
    <source>
        <dbReference type="Proteomes" id="UP000007963"/>
    </source>
</evidence>
<feature type="region of interest" description="Disordered" evidence="10">
    <location>
        <begin position="175"/>
        <end position="651"/>
    </location>
</feature>
<feature type="compositionally biased region" description="Polar residues" evidence="10">
    <location>
        <begin position="587"/>
        <end position="604"/>
    </location>
</feature>
<organism evidence="13 14">
    <name type="scientific">Aspergillus terreus (strain NIH 2624 / FGSC A1156)</name>
    <dbReference type="NCBI Taxonomy" id="341663"/>
    <lineage>
        <taxon>Eukaryota</taxon>
        <taxon>Fungi</taxon>
        <taxon>Dikarya</taxon>
        <taxon>Ascomycota</taxon>
        <taxon>Pezizomycotina</taxon>
        <taxon>Eurotiomycetes</taxon>
        <taxon>Eurotiomycetidae</taxon>
        <taxon>Eurotiales</taxon>
        <taxon>Aspergillaceae</taxon>
        <taxon>Aspergillus</taxon>
        <taxon>Aspergillus subgen. Circumdati</taxon>
    </lineage>
</organism>
<evidence type="ECO:0000259" key="11">
    <source>
        <dbReference type="Pfam" id="PF07557"/>
    </source>
</evidence>
<dbReference type="GO" id="GO:0000779">
    <property type="term" value="C:condensed chromosome, centromeric region"/>
    <property type="evidence" value="ECO:0007669"/>
    <property type="project" value="UniProtKB-ARBA"/>
</dbReference>
<evidence type="ECO:0000256" key="10">
    <source>
        <dbReference type="SAM" id="MobiDB-lite"/>
    </source>
</evidence>
<evidence type="ECO:0000256" key="9">
    <source>
        <dbReference type="SAM" id="Coils"/>
    </source>
</evidence>
<dbReference type="RefSeq" id="XP_001217082.1">
    <property type="nucleotide sequence ID" value="XM_001217081.1"/>
</dbReference>
<feature type="compositionally biased region" description="Acidic residues" evidence="10">
    <location>
        <begin position="266"/>
        <end position="281"/>
    </location>
</feature>
<dbReference type="EMBL" id="CH476606">
    <property type="protein sequence ID" value="EAU30628.1"/>
    <property type="molecule type" value="Genomic_DNA"/>
</dbReference>
<evidence type="ECO:0000256" key="5">
    <source>
        <dbReference type="ARBA" id="ARBA00022829"/>
    </source>
</evidence>
<gene>
    <name evidence="13" type="ORF">ATEG_08496</name>
</gene>
<feature type="compositionally biased region" description="Basic residues" evidence="10">
    <location>
        <begin position="638"/>
        <end position="651"/>
    </location>
</feature>
<dbReference type="Proteomes" id="UP000007963">
    <property type="component" value="Unassembled WGS sequence"/>
</dbReference>
<accession>Q0CCT8</accession>
<feature type="coiled-coil region" evidence="9">
    <location>
        <begin position="39"/>
        <end position="73"/>
    </location>
</feature>
<feature type="compositionally biased region" description="Polar residues" evidence="10">
    <location>
        <begin position="406"/>
        <end position="422"/>
    </location>
</feature>
<evidence type="ECO:0008006" key="15">
    <source>
        <dbReference type="Google" id="ProtNLM"/>
    </source>
</evidence>
<dbReference type="OMA" id="ENECACM"/>
<keyword evidence="5" id="KW-0159">Chromosome partition</keyword>
<comment type="similarity">
    <text evidence="2">Belongs to the shugoshin family.</text>
</comment>
<dbReference type="InterPro" id="IPR011515">
    <property type="entry name" value="Shugoshin_C"/>
</dbReference>